<dbReference type="VEuPathDB" id="FungiDB:BO97DRAFT_180218"/>
<reference evidence="1 2" key="1">
    <citation type="submission" date="2018-02" db="EMBL/GenBank/DDBJ databases">
        <title>The genomes of Aspergillus section Nigri reveals drivers in fungal speciation.</title>
        <authorList>
            <consortium name="DOE Joint Genome Institute"/>
            <person name="Vesth T.C."/>
            <person name="Nybo J."/>
            <person name="Theobald S."/>
            <person name="Brandl J."/>
            <person name="Frisvad J.C."/>
            <person name="Nielsen K.F."/>
            <person name="Lyhne E.K."/>
            <person name="Kogle M.E."/>
            <person name="Kuo A."/>
            <person name="Riley R."/>
            <person name="Clum A."/>
            <person name="Nolan M."/>
            <person name="Lipzen A."/>
            <person name="Salamov A."/>
            <person name="Henrissat B."/>
            <person name="Wiebenga A."/>
            <person name="De vries R.P."/>
            <person name="Grigoriev I.V."/>
            <person name="Mortensen U.H."/>
            <person name="Andersen M.R."/>
            <person name="Baker S.E."/>
        </authorList>
    </citation>
    <scope>NUCLEOTIDE SEQUENCE [LARGE SCALE GENOMIC DNA]</scope>
    <source>
        <strain evidence="1 2">CBS 101889</strain>
    </source>
</reference>
<keyword evidence="2" id="KW-1185">Reference proteome</keyword>
<dbReference type="EMBL" id="KZ824270">
    <property type="protein sequence ID" value="RAL16061.1"/>
    <property type="molecule type" value="Genomic_DNA"/>
</dbReference>
<name>A0A395I7F9_ASPHC</name>
<evidence type="ECO:0000313" key="2">
    <source>
        <dbReference type="Proteomes" id="UP000248961"/>
    </source>
</evidence>
<dbReference type="AlphaFoldDB" id="A0A395I7F9"/>
<dbReference type="RefSeq" id="XP_025555215.1">
    <property type="nucleotide sequence ID" value="XM_025690381.1"/>
</dbReference>
<dbReference type="Proteomes" id="UP000248961">
    <property type="component" value="Unassembled WGS sequence"/>
</dbReference>
<organism evidence="1 2">
    <name type="scientific">Aspergillus homomorphus (strain CBS 101889)</name>
    <dbReference type="NCBI Taxonomy" id="1450537"/>
    <lineage>
        <taxon>Eukaryota</taxon>
        <taxon>Fungi</taxon>
        <taxon>Dikarya</taxon>
        <taxon>Ascomycota</taxon>
        <taxon>Pezizomycotina</taxon>
        <taxon>Eurotiomycetes</taxon>
        <taxon>Eurotiomycetidae</taxon>
        <taxon>Eurotiales</taxon>
        <taxon>Aspergillaceae</taxon>
        <taxon>Aspergillus</taxon>
        <taxon>Aspergillus subgen. Circumdati</taxon>
    </lineage>
</organism>
<evidence type="ECO:0000313" key="1">
    <source>
        <dbReference type="EMBL" id="RAL16061.1"/>
    </source>
</evidence>
<gene>
    <name evidence="1" type="ORF">BO97DRAFT_180218</name>
</gene>
<sequence length="156" mass="17062">MCWEIFIASCPPFLLMDSDAFSNSPGAALTDLASLDQAIHRVSVLQAEPSAPLACSFPVFPLTIKHCLLSIPFPGRALVILAIYRLISVLELQYWFLVLLYCFGFRGFPLPSISLSLPRSPSTAAARISSESRTEITVSSNGEIPKLMCLSKIPCR</sequence>
<dbReference type="GeneID" id="37194670"/>
<protein>
    <submittedName>
        <fullName evidence="1">Uncharacterized protein</fullName>
    </submittedName>
</protein>
<proteinExistence type="predicted"/>
<accession>A0A395I7F9</accession>